<evidence type="ECO:0000313" key="2">
    <source>
        <dbReference type="Proteomes" id="UP000813463"/>
    </source>
</evidence>
<feature type="compositionally biased region" description="Pro residues" evidence="1">
    <location>
        <begin position="159"/>
        <end position="171"/>
    </location>
</feature>
<dbReference type="PANTHER" id="PTHR35317:SF36">
    <property type="match status" value="1"/>
</dbReference>
<evidence type="ECO:0000313" key="3">
    <source>
        <dbReference type="RefSeq" id="XP_056684932.1"/>
    </source>
</evidence>
<dbReference type="GeneID" id="130461058"/>
<feature type="compositionally biased region" description="Basic and acidic residues" evidence="1">
    <location>
        <begin position="125"/>
        <end position="139"/>
    </location>
</feature>
<dbReference type="Proteomes" id="UP000813463">
    <property type="component" value="Chromosome 5"/>
</dbReference>
<accession>A0ABM3QNI2</accession>
<sequence>MASNTFNYPQVNWVPLFKGEKYQQWCMQMKSVFISQDLWELVQNGYEQPKDANEEATWDEAKRKHYKQNRIRDNYVLSLIYRGVDETILPTIMAATTAKEAWSILETKYRGSEKPPTLCRLAQPPDHRSPPPPRPPDHRRQSRRTTAAASCTAAHDSSQPPPLPPRAPPPSLLVLSYLAENSL</sequence>
<protein>
    <recommendedName>
        <fullName evidence="4">DUF4219 domain-containing protein</fullName>
    </recommendedName>
</protein>
<evidence type="ECO:0008006" key="4">
    <source>
        <dbReference type="Google" id="ProtNLM"/>
    </source>
</evidence>
<dbReference type="Pfam" id="PF14223">
    <property type="entry name" value="Retrotran_gag_2"/>
    <property type="match status" value="1"/>
</dbReference>
<feature type="compositionally biased region" description="Low complexity" evidence="1">
    <location>
        <begin position="144"/>
        <end position="158"/>
    </location>
</feature>
<dbReference type="RefSeq" id="XP_056684932.1">
    <property type="nucleotide sequence ID" value="XM_056828954.1"/>
</dbReference>
<name>A0ABM3QNI2_SPIOL</name>
<feature type="region of interest" description="Disordered" evidence="1">
    <location>
        <begin position="113"/>
        <end position="171"/>
    </location>
</feature>
<keyword evidence="2" id="KW-1185">Reference proteome</keyword>
<proteinExistence type="predicted"/>
<reference evidence="3" key="2">
    <citation type="submission" date="2025-08" db="UniProtKB">
        <authorList>
            <consortium name="RefSeq"/>
        </authorList>
    </citation>
    <scope>IDENTIFICATION</scope>
    <source>
        <tissue evidence="3">Leaf</tissue>
    </source>
</reference>
<gene>
    <name evidence="3" type="primary">LOC130461058</name>
</gene>
<dbReference type="PANTHER" id="PTHR35317">
    <property type="entry name" value="OS04G0629600 PROTEIN"/>
    <property type="match status" value="1"/>
</dbReference>
<reference evidence="2" key="1">
    <citation type="journal article" date="2021" name="Nat. Commun.">
        <title>Genomic analyses provide insights into spinach domestication and the genetic basis of agronomic traits.</title>
        <authorList>
            <person name="Cai X."/>
            <person name="Sun X."/>
            <person name="Xu C."/>
            <person name="Sun H."/>
            <person name="Wang X."/>
            <person name="Ge C."/>
            <person name="Zhang Z."/>
            <person name="Wang Q."/>
            <person name="Fei Z."/>
            <person name="Jiao C."/>
            <person name="Wang Q."/>
        </authorList>
    </citation>
    <scope>NUCLEOTIDE SEQUENCE [LARGE SCALE GENOMIC DNA]</scope>
    <source>
        <strain evidence="2">cv. Varoflay</strain>
    </source>
</reference>
<organism evidence="2 3">
    <name type="scientific">Spinacia oleracea</name>
    <name type="common">Spinach</name>
    <dbReference type="NCBI Taxonomy" id="3562"/>
    <lineage>
        <taxon>Eukaryota</taxon>
        <taxon>Viridiplantae</taxon>
        <taxon>Streptophyta</taxon>
        <taxon>Embryophyta</taxon>
        <taxon>Tracheophyta</taxon>
        <taxon>Spermatophyta</taxon>
        <taxon>Magnoliopsida</taxon>
        <taxon>eudicotyledons</taxon>
        <taxon>Gunneridae</taxon>
        <taxon>Pentapetalae</taxon>
        <taxon>Caryophyllales</taxon>
        <taxon>Chenopodiaceae</taxon>
        <taxon>Chenopodioideae</taxon>
        <taxon>Anserineae</taxon>
        <taxon>Spinacia</taxon>
    </lineage>
</organism>
<evidence type="ECO:0000256" key="1">
    <source>
        <dbReference type="SAM" id="MobiDB-lite"/>
    </source>
</evidence>